<dbReference type="PANTHER" id="PTHR35828:SF13">
    <property type="entry name" value="OS01G0152100 PROTEIN"/>
    <property type="match status" value="1"/>
</dbReference>
<dbReference type="AlphaFoldDB" id="A0A835FMY3"/>
<comment type="caution">
    <text evidence="1">The sequence shown here is derived from an EMBL/GenBank/DDBJ whole genome shotgun (WGS) entry which is preliminary data.</text>
</comment>
<dbReference type="OrthoDB" id="582186at2759"/>
<dbReference type="SUPFAM" id="SSF81383">
    <property type="entry name" value="F-box domain"/>
    <property type="match status" value="1"/>
</dbReference>
<evidence type="ECO:0000313" key="1">
    <source>
        <dbReference type="EMBL" id="KAF8765755.1"/>
    </source>
</evidence>
<dbReference type="Proteomes" id="UP000636709">
    <property type="component" value="Unassembled WGS sequence"/>
</dbReference>
<gene>
    <name evidence="1" type="ORF">HU200_008263</name>
</gene>
<evidence type="ECO:0000313" key="2">
    <source>
        <dbReference type="Proteomes" id="UP000636709"/>
    </source>
</evidence>
<proteinExistence type="predicted"/>
<evidence type="ECO:0008006" key="3">
    <source>
        <dbReference type="Google" id="ProtNLM"/>
    </source>
</evidence>
<reference evidence="1" key="1">
    <citation type="submission" date="2020-07" db="EMBL/GenBank/DDBJ databases">
        <title>Genome sequence and genetic diversity analysis of an under-domesticated orphan crop, white fonio (Digitaria exilis).</title>
        <authorList>
            <person name="Bennetzen J.L."/>
            <person name="Chen S."/>
            <person name="Ma X."/>
            <person name="Wang X."/>
            <person name="Yssel A.E.J."/>
            <person name="Chaluvadi S.R."/>
            <person name="Johnson M."/>
            <person name="Gangashetty P."/>
            <person name="Hamidou F."/>
            <person name="Sanogo M.D."/>
            <person name="Zwaenepoel A."/>
            <person name="Wallace J."/>
            <person name="Van De Peer Y."/>
            <person name="Van Deynze A."/>
        </authorList>
    </citation>
    <scope>NUCLEOTIDE SEQUENCE</scope>
    <source>
        <tissue evidence="1">Leaves</tissue>
    </source>
</reference>
<dbReference type="InterPro" id="IPR036047">
    <property type="entry name" value="F-box-like_dom_sf"/>
</dbReference>
<keyword evidence="2" id="KW-1185">Reference proteome</keyword>
<dbReference type="PANTHER" id="PTHR35828">
    <property type="entry name" value="OS08G0203800 PROTEIN-RELATED"/>
    <property type="match status" value="1"/>
</dbReference>
<organism evidence="1 2">
    <name type="scientific">Digitaria exilis</name>
    <dbReference type="NCBI Taxonomy" id="1010633"/>
    <lineage>
        <taxon>Eukaryota</taxon>
        <taxon>Viridiplantae</taxon>
        <taxon>Streptophyta</taxon>
        <taxon>Embryophyta</taxon>
        <taxon>Tracheophyta</taxon>
        <taxon>Spermatophyta</taxon>
        <taxon>Magnoliopsida</taxon>
        <taxon>Liliopsida</taxon>
        <taxon>Poales</taxon>
        <taxon>Poaceae</taxon>
        <taxon>PACMAD clade</taxon>
        <taxon>Panicoideae</taxon>
        <taxon>Panicodae</taxon>
        <taxon>Paniceae</taxon>
        <taxon>Anthephorinae</taxon>
        <taxon>Digitaria</taxon>
    </lineage>
</organism>
<accession>A0A835FMY3</accession>
<name>A0A835FMY3_9POAL</name>
<sequence length="442" mass="48152">MAEDAVAAKRRRWRTGGGGDDIMSALPDHVLHEVLSRVGTVKDQFMLAVTCRRWLGRFTDRAFLRDIVCPGQGQVLLGFFLQDALQRATVWARGPSQLASSCLFVPVPGSPLGPGPTARALTSSLVADGGGAFDYAVPLGARRGIVLMQCINNCHGDTELLLGVCNPVTGERHLLVPLDMEPTSICAYAIITAADVHADAAGSARFTFSHLLVANFRKDIYLYSAATRSWSHRCVVDDGRSFHLTGERSAVVHQGAAHWLFWCHDTGSRYDDDPSLYKLSVQLGGGAAGPICSAAFTRIPGRVSRDPLLCVTGDGKLAVVYVYISHVAVFTCPQQQQTGGHVEVVAWEKTVFTIPAAVPYPPWVLPPKETWFHLSRGSMLAIYRSSAVFIVDLHRKTLEKVMDCFLPLFKHKKNRTAVPYEMDLVDFFMLKLGALSSAGPSG</sequence>
<protein>
    <recommendedName>
        <fullName evidence="3">F-box domain-containing protein</fullName>
    </recommendedName>
</protein>
<dbReference type="EMBL" id="JACEFO010000544">
    <property type="protein sequence ID" value="KAF8765755.1"/>
    <property type="molecule type" value="Genomic_DNA"/>
</dbReference>